<dbReference type="KEGG" id="glj:GKIL_0276"/>
<dbReference type="Proteomes" id="UP000017396">
    <property type="component" value="Chromosome"/>
</dbReference>
<feature type="signal peptide" evidence="1">
    <location>
        <begin position="1"/>
        <end position="20"/>
    </location>
</feature>
<keyword evidence="3" id="KW-1185">Reference proteome</keyword>
<reference evidence="2 3" key="1">
    <citation type="journal article" date="2013" name="PLoS ONE">
        <title>Cultivation and Complete Genome Sequencing of Gloeobacter kilaueensis sp. nov., from a Lava Cave in Kilauea Caldera, Hawai'i.</title>
        <authorList>
            <person name="Saw J.H."/>
            <person name="Schatz M."/>
            <person name="Brown M.V."/>
            <person name="Kunkel D.D."/>
            <person name="Foster J.S."/>
            <person name="Shick H."/>
            <person name="Christensen S."/>
            <person name="Hou S."/>
            <person name="Wan X."/>
            <person name="Donachie S.P."/>
        </authorList>
    </citation>
    <scope>NUCLEOTIDE SEQUENCE [LARGE SCALE GENOMIC DNA]</scope>
    <source>
        <strain evidence="3">JS</strain>
    </source>
</reference>
<sequence>MRRLLVGLLLGLGIFGSVCSAQVATDPFPPDVSSAHRRGYVQDMSPPSGWSAITWWGIALQDTRQNATSTVEIDYVRLYCTVDGRRTQLSETKSALGGGLYLRSPWFGNNDYHEPMPMLPQTASNQGSISFHPSDRPDRIWHFWSPGKRLQLPAGQVSNCGLEARLRLSGPALAQFGVDFWRDPQARWAGHEVNNHEAGRSQWLFATSPPSWQTLTFPQNF</sequence>
<name>U5QCG3_GLOK1</name>
<keyword evidence="1" id="KW-0732">Signal</keyword>
<accession>U5QCG3</accession>
<evidence type="ECO:0000256" key="1">
    <source>
        <dbReference type="SAM" id="SignalP"/>
    </source>
</evidence>
<organism evidence="2 3">
    <name type="scientific">Gloeobacter kilaueensis (strain ATCC BAA-2537 / CCAP 1431/1 / ULC 316 / JS1)</name>
    <dbReference type="NCBI Taxonomy" id="1183438"/>
    <lineage>
        <taxon>Bacteria</taxon>
        <taxon>Bacillati</taxon>
        <taxon>Cyanobacteriota</taxon>
        <taxon>Cyanophyceae</taxon>
        <taxon>Gloeobacterales</taxon>
        <taxon>Gloeobacteraceae</taxon>
        <taxon>Gloeobacter</taxon>
    </lineage>
</organism>
<protein>
    <submittedName>
        <fullName evidence="2">Uncharacterized protein</fullName>
    </submittedName>
</protein>
<evidence type="ECO:0000313" key="3">
    <source>
        <dbReference type="Proteomes" id="UP000017396"/>
    </source>
</evidence>
<dbReference type="AlphaFoldDB" id="U5QCG3"/>
<dbReference type="HOGENOM" id="CLU_1249149_0_0_3"/>
<proteinExistence type="predicted"/>
<gene>
    <name evidence="2" type="ORF">GKIL_0276</name>
</gene>
<dbReference type="EMBL" id="CP003587">
    <property type="protein sequence ID" value="AGY56523.1"/>
    <property type="molecule type" value="Genomic_DNA"/>
</dbReference>
<evidence type="ECO:0000313" key="2">
    <source>
        <dbReference type="EMBL" id="AGY56523.1"/>
    </source>
</evidence>
<dbReference type="eggNOG" id="ENOG5034AAM">
    <property type="taxonomic scope" value="Bacteria"/>
</dbReference>
<feature type="chain" id="PRO_5004663554" evidence="1">
    <location>
        <begin position="21"/>
        <end position="221"/>
    </location>
</feature>
<dbReference type="STRING" id="1183438.GKIL_0276"/>